<comment type="subcellular location">
    <subcellularLocation>
        <location evidence="1">Cell outer membrane</location>
        <topology evidence="1">Multi-pass membrane protein</topology>
    </subcellularLocation>
</comment>
<evidence type="ECO:0000256" key="5">
    <source>
        <dbReference type="ARBA" id="ARBA00023136"/>
    </source>
</evidence>
<evidence type="ECO:0000313" key="9">
    <source>
        <dbReference type="EMBL" id="MDR6940820.1"/>
    </source>
</evidence>
<evidence type="ECO:0000256" key="6">
    <source>
        <dbReference type="ARBA" id="ARBA00023237"/>
    </source>
</evidence>
<keyword evidence="6" id="KW-0998">Cell outer membrane</keyword>
<organism evidence="9 10">
    <name type="scientific">Mucilaginibacter pocheonensis</name>
    <dbReference type="NCBI Taxonomy" id="398050"/>
    <lineage>
        <taxon>Bacteria</taxon>
        <taxon>Pseudomonadati</taxon>
        <taxon>Bacteroidota</taxon>
        <taxon>Sphingobacteriia</taxon>
        <taxon>Sphingobacteriales</taxon>
        <taxon>Sphingobacteriaceae</taxon>
        <taxon>Mucilaginibacter</taxon>
    </lineage>
</organism>
<keyword evidence="3" id="KW-1134">Transmembrane beta strand</keyword>
<dbReference type="Pfam" id="PF25183">
    <property type="entry name" value="OMP_b-brl_4"/>
    <property type="match status" value="1"/>
</dbReference>
<dbReference type="SUPFAM" id="SSF56935">
    <property type="entry name" value="Porins"/>
    <property type="match status" value="1"/>
</dbReference>
<dbReference type="Gene3D" id="2.60.40.1120">
    <property type="entry name" value="Carboxypeptidase-like, regulatory domain"/>
    <property type="match status" value="1"/>
</dbReference>
<protein>
    <recommendedName>
        <fullName evidence="8">TonB-dependent transporter Oar-like beta-barrel domain-containing protein</fullName>
    </recommendedName>
</protein>
<dbReference type="InterPro" id="IPR039426">
    <property type="entry name" value="TonB-dep_rcpt-like"/>
</dbReference>
<dbReference type="InterPro" id="IPR057601">
    <property type="entry name" value="Oar-like_b-barrel"/>
</dbReference>
<dbReference type="PANTHER" id="PTHR30069:SF46">
    <property type="entry name" value="OAR PROTEIN"/>
    <property type="match status" value="1"/>
</dbReference>
<comment type="caution">
    <text evidence="9">The sequence shown here is derived from an EMBL/GenBank/DDBJ whole genome shotgun (WGS) entry which is preliminary data.</text>
</comment>
<dbReference type="PANTHER" id="PTHR30069">
    <property type="entry name" value="TONB-DEPENDENT OUTER MEMBRANE RECEPTOR"/>
    <property type="match status" value="1"/>
</dbReference>
<evidence type="ECO:0000256" key="4">
    <source>
        <dbReference type="ARBA" id="ARBA00022692"/>
    </source>
</evidence>
<sequence length="1126" mass="122135">MRKHLLLLLLLTGFTFLINRNSFAQGVTTASTNGIVTDAKGAIPGATVTITHIPTGTVYSTVTRADGRFNIPNLRVGGPYTFKVSFIGYKNFVQEGINLSIGQDQKINAKLEDNTTALSEVVITGSQGKVINSSRTGARETINRQQIENLPTISRSLQDFTKLTPSANGLAFGGRSSNFNNITVDGALFNNSFGLSGTLGGQASSQPISLDAIDQIQVDIAPYDVRQGNFTGAGVNTVVKSGTNQVKGTAYYYGRGVRLTGYHAGSTNLPITPFNYHTNGVAVGGPIIKNKLFLFVSGEQERISQPPATAYVAGRTGLSGSNVSGVQASTLDAIKTKLASYGYDPKGYENYVYRTSSDKLTAKLDWNIDKNNTLSAKYFYLKSFKDQPASNSGIGNGSFLDPTDPTGKKTIPVGYGTTRTPGPNTLPFYGSGYTINNNFNIGIVELNTRISNSMSNKLTVGYSALRDFRNFLGSSSLPMVDIGNGTSDDQGNITSPASATMTSFGSELYTAGNLLNTNIWQFADDFTIYSGKHEFTIGTSNQIQSYTNGFAPNYNGLYTYNSASDFLNDRPANGYTLRYSAVGSGFPLAKIKASIYSVYVQDKYHVTDNFRLTYGLRADYNVFPTSLAPNANAAALTFQGGTHVDVSKLPKNRVQLSPRVGFNWDVNGDQSTQVRGGSGLFTGPVPFVWISNQASNNGLLFGAYTINSDPKKALADQDPRLIFNPNPNANRPAAGAASTTYELDVADPNLKYPKIWRTNLAIDQKLPGGIIGTIEGAYTKDIRAIYHQNLVLSDGFSTLPGVEGQIQYDLKNTTPSAANSTAANPSISGLYYMRNTNKGFSYFITGQLQKSFTNGFAASVAYTYTKSKDVNDGGSTASTIWSTRYVAGNPNADNLSNSSYVQPNRIIATVSYRKEYAKNYATTVGLVFEASNNGAQSYITANDPNNDGATNDLMYIPKNKSDLILVAAPKAQNGTVDTRTPDQIWTQLNNFINQDSYLSQHRGQYAQRNGAILPTYKRLDLHFAQDFFVKAGKTKNTIEVTFDVINFTNLLNRNWGNYQVSSVTGNNFGATTVLRYMGKDATTGKATYAFPYLDANNMVPVTNSYKTDISQFSRFQAQIGVRYIFN</sequence>
<evidence type="ECO:0000256" key="3">
    <source>
        <dbReference type="ARBA" id="ARBA00022452"/>
    </source>
</evidence>
<dbReference type="Pfam" id="PF13620">
    <property type="entry name" value="CarboxypepD_reg"/>
    <property type="match status" value="1"/>
</dbReference>
<evidence type="ECO:0000256" key="1">
    <source>
        <dbReference type="ARBA" id="ARBA00004571"/>
    </source>
</evidence>
<reference evidence="9 10" key="1">
    <citation type="submission" date="2023-07" db="EMBL/GenBank/DDBJ databases">
        <title>Sorghum-associated microbial communities from plants grown in Nebraska, USA.</title>
        <authorList>
            <person name="Schachtman D."/>
        </authorList>
    </citation>
    <scope>NUCLEOTIDE SEQUENCE [LARGE SCALE GENOMIC DNA]</scope>
    <source>
        <strain evidence="9 10">3262</strain>
    </source>
</reference>
<keyword evidence="7" id="KW-0732">Signal</keyword>
<evidence type="ECO:0000313" key="10">
    <source>
        <dbReference type="Proteomes" id="UP001247620"/>
    </source>
</evidence>
<dbReference type="Gene3D" id="2.40.170.20">
    <property type="entry name" value="TonB-dependent receptor, beta-barrel domain"/>
    <property type="match status" value="1"/>
</dbReference>
<keyword evidence="10" id="KW-1185">Reference proteome</keyword>
<dbReference type="SUPFAM" id="SSF49464">
    <property type="entry name" value="Carboxypeptidase regulatory domain-like"/>
    <property type="match status" value="1"/>
</dbReference>
<feature type="domain" description="TonB-dependent transporter Oar-like beta-barrel" evidence="8">
    <location>
        <begin position="238"/>
        <end position="1072"/>
    </location>
</feature>
<keyword evidence="5" id="KW-0472">Membrane</keyword>
<dbReference type="EMBL" id="JAVDUU010000001">
    <property type="protein sequence ID" value="MDR6940820.1"/>
    <property type="molecule type" value="Genomic_DNA"/>
</dbReference>
<evidence type="ECO:0000259" key="8">
    <source>
        <dbReference type="Pfam" id="PF25183"/>
    </source>
</evidence>
<dbReference type="InterPro" id="IPR008969">
    <property type="entry name" value="CarboxyPept-like_regulatory"/>
</dbReference>
<proteinExistence type="predicted"/>
<keyword evidence="4" id="KW-0812">Transmembrane</keyword>
<dbReference type="Proteomes" id="UP001247620">
    <property type="component" value="Unassembled WGS sequence"/>
</dbReference>
<accession>A0ABU1T6G3</accession>
<feature type="signal peptide" evidence="7">
    <location>
        <begin position="1"/>
        <end position="24"/>
    </location>
</feature>
<dbReference type="InterPro" id="IPR036942">
    <property type="entry name" value="Beta-barrel_TonB_sf"/>
</dbReference>
<gene>
    <name evidence="9" type="ORF">J2W55_000648</name>
</gene>
<dbReference type="RefSeq" id="WP_310091930.1">
    <property type="nucleotide sequence ID" value="NZ_JAVDUU010000001.1"/>
</dbReference>
<keyword evidence="2" id="KW-0813">Transport</keyword>
<evidence type="ECO:0000256" key="2">
    <source>
        <dbReference type="ARBA" id="ARBA00022448"/>
    </source>
</evidence>
<feature type="chain" id="PRO_5047139819" description="TonB-dependent transporter Oar-like beta-barrel domain-containing protein" evidence="7">
    <location>
        <begin position="25"/>
        <end position="1126"/>
    </location>
</feature>
<name>A0ABU1T6G3_9SPHI</name>
<evidence type="ECO:0000256" key="7">
    <source>
        <dbReference type="SAM" id="SignalP"/>
    </source>
</evidence>